<dbReference type="InterPro" id="IPR053717">
    <property type="entry name" value="MerB_lyase_sf"/>
</dbReference>
<dbReference type="EMBL" id="JWIC01000006">
    <property type="protein sequence ID" value="KID56632.1"/>
    <property type="molecule type" value="Genomic_DNA"/>
</dbReference>
<dbReference type="RefSeq" id="WP_039609699.1">
    <property type="nucleotide sequence ID" value="NZ_JWIC01000006.1"/>
</dbReference>
<evidence type="ECO:0000313" key="2">
    <source>
        <dbReference type="Proteomes" id="UP000031327"/>
    </source>
</evidence>
<dbReference type="AlphaFoldDB" id="A0A0C1QNM0"/>
<name>A0A0C1QNM0_9GAMM</name>
<accession>A0A0C1QNM0</accession>
<protein>
    <submittedName>
        <fullName evidence="1">Membrane protein</fullName>
    </submittedName>
</protein>
<organism evidence="1 2">
    <name type="scientific">Pseudoalteromonas luteoviolacea</name>
    <dbReference type="NCBI Taxonomy" id="43657"/>
    <lineage>
        <taxon>Bacteria</taxon>
        <taxon>Pseudomonadati</taxon>
        <taxon>Pseudomonadota</taxon>
        <taxon>Gammaproteobacteria</taxon>
        <taxon>Alteromonadales</taxon>
        <taxon>Pseudoalteromonadaceae</taxon>
        <taxon>Pseudoalteromonas</taxon>
    </lineage>
</organism>
<dbReference type="Pfam" id="PF03243">
    <property type="entry name" value="MerB"/>
    <property type="match status" value="1"/>
</dbReference>
<dbReference type="Gene3D" id="3.30.450.410">
    <property type="match status" value="1"/>
</dbReference>
<sequence>MELTHASLHYQIMRHFIEYASAPSVSELSNIFGRQAVCIVEALNALQAYHGVVLQPNTHEIWVAHPFSSAPTNFWIESGDMGWWGNCAWCALGAAALLERDLTITTTLGSESKQVVITIKNGKIENSNLYVHFPIPMEKAWGNVIYTCSTMLMFKSESDIDRWCERHNMCKGDVQPIEHIWAFSKVWYGRHLNADWVKWTVKEASEIFERFGLTHSIWKLPIEQGRF</sequence>
<comment type="caution">
    <text evidence="1">The sequence shown here is derived from an EMBL/GenBank/DDBJ whole genome shotgun (WGS) entry which is preliminary data.</text>
</comment>
<gene>
    <name evidence="1" type="ORF">JF50_11935</name>
</gene>
<dbReference type="Proteomes" id="UP000031327">
    <property type="component" value="Unassembled WGS sequence"/>
</dbReference>
<evidence type="ECO:0000313" key="1">
    <source>
        <dbReference type="EMBL" id="KID56632.1"/>
    </source>
</evidence>
<proteinExistence type="predicted"/>
<dbReference type="InterPro" id="IPR004927">
    <property type="entry name" value="MerB"/>
</dbReference>
<dbReference type="SUPFAM" id="SSF160387">
    <property type="entry name" value="NosL/MerB-like"/>
    <property type="match status" value="1"/>
</dbReference>
<dbReference type="OrthoDB" id="7185309at2"/>
<reference evidence="1 2" key="1">
    <citation type="submission" date="2014-12" db="EMBL/GenBank/DDBJ databases">
        <title>Draft Genome Sequence of Pseudoalteromonas luteoviolacea HI1.</title>
        <authorList>
            <person name="Asahina A.Y."/>
            <person name="Hadfield M.G."/>
        </authorList>
    </citation>
    <scope>NUCLEOTIDE SEQUENCE [LARGE SCALE GENOMIC DNA]</scope>
    <source>
        <strain evidence="1 2">HI1</strain>
    </source>
</reference>
<dbReference type="GO" id="GO:0018836">
    <property type="term" value="F:alkylmercury lyase activity"/>
    <property type="evidence" value="ECO:0007669"/>
    <property type="project" value="InterPro"/>
</dbReference>